<comment type="caution">
    <text evidence="1">The sequence shown here is derived from an EMBL/GenBank/DDBJ whole genome shotgun (WGS) entry which is preliminary data.</text>
</comment>
<dbReference type="Pfam" id="PF02635">
    <property type="entry name" value="DsrE"/>
    <property type="match status" value="1"/>
</dbReference>
<evidence type="ECO:0000313" key="1">
    <source>
        <dbReference type="EMBL" id="KKM19722.1"/>
    </source>
</evidence>
<dbReference type="AlphaFoldDB" id="A0A0F9HX40"/>
<dbReference type="SUPFAM" id="SSF75169">
    <property type="entry name" value="DsrEFH-like"/>
    <property type="match status" value="1"/>
</dbReference>
<accession>A0A0F9HX40</accession>
<dbReference type="Gene3D" id="3.40.1260.10">
    <property type="entry name" value="DsrEFH-like"/>
    <property type="match status" value="1"/>
</dbReference>
<protein>
    <submittedName>
        <fullName evidence="1">Uncharacterized protein</fullName>
    </submittedName>
</protein>
<reference evidence="1" key="1">
    <citation type="journal article" date="2015" name="Nature">
        <title>Complex archaea that bridge the gap between prokaryotes and eukaryotes.</title>
        <authorList>
            <person name="Spang A."/>
            <person name="Saw J.H."/>
            <person name="Jorgensen S.L."/>
            <person name="Zaremba-Niedzwiedzka K."/>
            <person name="Martijn J."/>
            <person name="Lind A.E."/>
            <person name="van Eijk R."/>
            <person name="Schleper C."/>
            <person name="Guy L."/>
            <person name="Ettema T.J."/>
        </authorList>
    </citation>
    <scope>NUCLEOTIDE SEQUENCE</scope>
</reference>
<dbReference type="EMBL" id="LAZR01013923">
    <property type="protein sequence ID" value="KKM19722.1"/>
    <property type="molecule type" value="Genomic_DNA"/>
</dbReference>
<sequence>MSDKIVYVISRDPKEYTEVVSAVFAQALTALAFDNECEIFLMGEAVNIVKKGATEGLKFKEFESVDMMVGNYIEMEGKLFICHPSSDARDLHKEDCIDGVEFVNASKLLLSGKNSDALFTF</sequence>
<gene>
    <name evidence="1" type="ORF">LCGC14_1652750</name>
</gene>
<dbReference type="InterPro" id="IPR027396">
    <property type="entry name" value="DsrEFH-like"/>
</dbReference>
<name>A0A0F9HX40_9ZZZZ</name>
<proteinExistence type="predicted"/>
<organism evidence="1">
    <name type="scientific">marine sediment metagenome</name>
    <dbReference type="NCBI Taxonomy" id="412755"/>
    <lineage>
        <taxon>unclassified sequences</taxon>
        <taxon>metagenomes</taxon>
        <taxon>ecological metagenomes</taxon>
    </lineage>
</organism>
<dbReference type="InterPro" id="IPR003787">
    <property type="entry name" value="Sulphur_relay_DsrE/F-like"/>
</dbReference>